<evidence type="ECO:0000313" key="3">
    <source>
        <dbReference type="MGI" id="MGI:5141997"/>
    </source>
</evidence>
<reference evidence="2" key="3">
    <citation type="submission" date="2025-08" db="UniProtKB">
        <authorList>
            <consortium name="Ensembl"/>
        </authorList>
    </citation>
    <scope>IDENTIFICATION</scope>
    <source>
        <strain evidence="2">C57BL/6J</strain>
    </source>
</reference>
<feature type="chain" id="PRO_5023810749" evidence="1">
    <location>
        <begin position="22"/>
        <end position="103"/>
    </location>
</feature>
<organism evidence="2 4">
    <name type="scientific">Mus musculus</name>
    <name type="common">Mouse</name>
    <dbReference type="NCBI Taxonomy" id="10090"/>
    <lineage>
        <taxon>Eukaryota</taxon>
        <taxon>Metazoa</taxon>
        <taxon>Chordata</taxon>
        <taxon>Craniata</taxon>
        <taxon>Vertebrata</taxon>
        <taxon>Euteleostomi</taxon>
        <taxon>Mammalia</taxon>
        <taxon>Eutheria</taxon>
        <taxon>Euarchontoglires</taxon>
        <taxon>Glires</taxon>
        <taxon>Rodentia</taxon>
        <taxon>Myomorpha</taxon>
        <taxon>Muroidea</taxon>
        <taxon>Muridae</taxon>
        <taxon>Murinae</taxon>
        <taxon>Mus</taxon>
        <taxon>Mus</taxon>
    </lineage>
</organism>
<evidence type="ECO:0000313" key="4">
    <source>
        <dbReference type="Proteomes" id="UP000000589"/>
    </source>
</evidence>
<reference evidence="2 4" key="2">
    <citation type="journal article" date="2011" name="PLoS Biol.">
        <title>Modernizing reference genome assemblies.</title>
        <authorList>
            <person name="Church D.M."/>
            <person name="Schneider V.A."/>
            <person name="Graves T."/>
            <person name="Auger K."/>
            <person name="Cunningham F."/>
            <person name="Bouk N."/>
            <person name="Chen H.C."/>
            <person name="Agarwala R."/>
            <person name="McLaren W.M."/>
            <person name="Ritchie G.R."/>
            <person name="Albracht D."/>
            <person name="Kremitzki M."/>
            <person name="Rock S."/>
            <person name="Kotkiewicz H."/>
            <person name="Kremitzki C."/>
            <person name="Wollam A."/>
            <person name="Trani L."/>
            <person name="Fulton L."/>
            <person name="Fulton R."/>
            <person name="Matthews L."/>
            <person name="Whitehead S."/>
            <person name="Chow W."/>
            <person name="Torrance J."/>
            <person name="Dunn M."/>
            <person name="Harden G."/>
            <person name="Threadgold G."/>
            <person name="Wood J."/>
            <person name="Collins J."/>
            <person name="Heath P."/>
            <person name="Griffiths G."/>
            <person name="Pelan S."/>
            <person name="Grafham D."/>
            <person name="Eichler E.E."/>
            <person name="Weinstock G."/>
            <person name="Mardis E.R."/>
            <person name="Wilson R.K."/>
            <person name="Howe K."/>
            <person name="Flicek P."/>
            <person name="Hubbard T."/>
        </authorList>
    </citation>
    <scope>NUCLEOTIDE SEQUENCE [LARGE SCALE GENOMIC DNA]</scope>
    <source>
        <strain evidence="2 4">C57BL/6J</strain>
    </source>
</reference>
<dbReference type="Ensembl" id="ENSMUST00000174066.3">
    <property type="protein sequence ID" value="ENSMUSP00000133799.3"/>
    <property type="gene ID" value="ENSMUSG00000092356.3"/>
</dbReference>
<dbReference type="HOGENOM" id="CLU_2222335_0_0_1"/>
<accession>G3UXR8</accession>
<keyword evidence="1" id="KW-0732">Signal</keyword>
<dbReference type="MGI" id="MGI:5141997">
    <property type="gene designation" value="Gm20532"/>
</dbReference>
<feature type="signal peptide" evidence="1">
    <location>
        <begin position="1"/>
        <end position="21"/>
    </location>
</feature>
<protein>
    <submittedName>
        <fullName evidence="2">Predicted gene 20532</fullName>
    </submittedName>
</protein>
<proteinExistence type="predicted"/>
<gene>
    <name evidence="2 3" type="primary">Gm20532</name>
</gene>
<reference evidence="2 4" key="1">
    <citation type="journal article" date="2009" name="PLoS Biol.">
        <title>Lineage-specific biology revealed by a finished genome assembly of the mouse.</title>
        <authorList>
            <consortium name="Mouse Genome Sequencing Consortium"/>
            <person name="Church D.M."/>
            <person name="Goodstadt L."/>
            <person name="Hillier L.W."/>
            <person name="Zody M.C."/>
            <person name="Goldstein S."/>
            <person name="She X."/>
            <person name="Bult C.J."/>
            <person name="Agarwala R."/>
            <person name="Cherry J.L."/>
            <person name="DiCuccio M."/>
            <person name="Hlavina W."/>
            <person name="Kapustin Y."/>
            <person name="Meric P."/>
            <person name="Maglott D."/>
            <person name="Birtle Z."/>
            <person name="Marques A.C."/>
            <person name="Graves T."/>
            <person name="Zhou S."/>
            <person name="Teague B."/>
            <person name="Potamousis K."/>
            <person name="Churas C."/>
            <person name="Place M."/>
            <person name="Herschleb J."/>
            <person name="Runnheim R."/>
            <person name="Forrest D."/>
            <person name="Amos-Landgraf J."/>
            <person name="Schwartz D.C."/>
            <person name="Cheng Z."/>
            <person name="Lindblad-Toh K."/>
            <person name="Eichler E.E."/>
            <person name="Ponting C.P."/>
        </authorList>
    </citation>
    <scope>NUCLEOTIDE SEQUENCE [LARGE SCALE GENOMIC DNA]</scope>
    <source>
        <strain evidence="2 4">C57BL/6J</strain>
    </source>
</reference>
<sequence length="103" mass="11247">MWGSGELLVAWFLVLAADGTTEHVYRPSNMPASMWEWRELHPPRTLPLPCGMAGRYLPDRAGSQASGSSMSCWSGWASSWAAGWSTCTTRPIQSSAVGTSARW</sequence>
<reference evidence="2" key="4">
    <citation type="submission" date="2025-09" db="UniProtKB">
        <authorList>
            <consortium name="Ensembl"/>
        </authorList>
    </citation>
    <scope>IDENTIFICATION</scope>
    <source>
        <strain evidence="2">C57BL/6J</strain>
    </source>
</reference>
<dbReference type="Proteomes" id="UP000000589">
    <property type="component" value="Chromosome 2"/>
</dbReference>
<name>G3UXR8_MOUSE</name>
<dbReference type="AGR" id="MGI:5141997"/>
<evidence type="ECO:0000256" key="1">
    <source>
        <dbReference type="SAM" id="SignalP"/>
    </source>
</evidence>
<dbReference type="RNAct" id="G3UXR8">
    <property type="molecule type" value="protein"/>
</dbReference>
<dbReference type="AlphaFoldDB" id="G3UXR8"/>
<evidence type="ECO:0000313" key="2">
    <source>
        <dbReference type="Ensembl" id="ENSMUSP00000133799.3"/>
    </source>
</evidence>
<dbReference type="Bgee" id="ENSMUSG00000092356">
    <property type="expression patterns" value="Expressed in dentate gyrus of hippocampal formation granule cell and 33 other cell types or tissues"/>
</dbReference>
<keyword evidence="4" id="KW-1185">Reference proteome</keyword>
<dbReference type="VEuPathDB" id="HostDB:ENSMUSG00000092356"/>